<dbReference type="Proteomes" id="UP001216907">
    <property type="component" value="Unassembled WGS sequence"/>
</dbReference>
<keyword evidence="2" id="KW-1185">Reference proteome</keyword>
<reference evidence="1 2" key="1">
    <citation type="submission" date="2023-03" db="EMBL/GenBank/DDBJ databases">
        <title>Paludisphaera mucosa sp. nov. a novel planctomycete from northern fen.</title>
        <authorList>
            <person name="Ivanova A."/>
        </authorList>
    </citation>
    <scope>NUCLEOTIDE SEQUENCE [LARGE SCALE GENOMIC DNA]</scope>
    <source>
        <strain evidence="1 2">Pla2</strain>
    </source>
</reference>
<evidence type="ECO:0000313" key="2">
    <source>
        <dbReference type="Proteomes" id="UP001216907"/>
    </source>
</evidence>
<protein>
    <submittedName>
        <fullName evidence="1">Uncharacterized protein</fullName>
    </submittedName>
</protein>
<dbReference type="EMBL" id="JARRAG010000002">
    <property type="protein sequence ID" value="MDG3004112.1"/>
    <property type="molecule type" value="Genomic_DNA"/>
</dbReference>
<dbReference type="RefSeq" id="WP_277860474.1">
    <property type="nucleotide sequence ID" value="NZ_JARRAG010000002.1"/>
</dbReference>
<accession>A0ABT6F9A8</accession>
<organism evidence="1 2">
    <name type="scientific">Paludisphaera mucosa</name>
    <dbReference type="NCBI Taxonomy" id="3030827"/>
    <lineage>
        <taxon>Bacteria</taxon>
        <taxon>Pseudomonadati</taxon>
        <taxon>Planctomycetota</taxon>
        <taxon>Planctomycetia</taxon>
        <taxon>Isosphaerales</taxon>
        <taxon>Isosphaeraceae</taxon>
        <taxon>Paludisphaera</taxon>
    </lineage>
</organism>
<comment type="caution">
    <text evidence="1">The sequence shown here is derived from an EMBL/GenBank/DDBJ whole genome shotgun (WGS) entry which is preliminary data.</text>
</comment>
<proteinExistence type="predicted"/>
<gene>
    <name evidence="1" type="ORF">PZE19_10030</name>
</gene>
<name>A0ABT6F9A8_9BACT</name>
<evidence type="ECO:0000313" key="1">
    <source>
        <dbReference type="EMBL" id="MDG3004112.1"/>
    </source>
</evidence>
<sequence>MLNEETSGPPFDVGFIPAIAAWENQGEAAPLEGWTAQELESSGAPTRLPLAAWWPALDRLATARRARPGWPQPLDDRLTDFVRMLLRFTRPDGRPSALGAAPAGFRTPASSWSKIASAFPAGDVHRVLSWWFPRRDFEPVPPPLPAWSSPDRALGVLRADWTPRGDFLTFDQREDGGGTRFELYGAGVPWLGPNWAAPGPPGSPTPTSAAEPTAWATNSSADVAEWTFRAGDLQVTRLALMLRGRRLAILADQVEGARSAETLETRLAVPEGLAVATIPDAEALLLRTGGPGKSAQVIPIGLGRLTFDAESRRLVLPQVPVEGRAWLPLVVSWDHARHRKPLQWRRLTVAEQGQACPPEAAWAARVSWGRAETFVVYRSLGPATRRSFLGCSTTARFLVGRFTPEGDVDVIVTLP</sequence>